<comment type="caution">
    <text evidence="2">The sequence shown here is derived from an EMBL/GenBank/DDBJ whole genome shotgun (WGS) entry which is preliminary data.</text>
</comment>
<accession>A0AAE0G074</accession>
<feature type="compositionally biased region" description="Basic and acidic residues" evidence="1">
    <location>
        <begin position="10"/>
        <end position="37"/>
    </location>
</feature>
<protein>
    <submittedName>
        <fullName evidence="2">Uncharacterized protein</fullName>
    </submittedName>
</protein>
<evidence type="ECO:0000313" key="2">
    <source>
        <dbReference type="EMBL" id="KAK3268800.1"/>
    </source>
</evidence>
<feature type="region of interest" description="Disordered" evidence="1">
    <location>
        <begin position="1"/>
        <end position="53"/>
    </location>
</feature>
<reference evidence="2 3" key="1">
    <citation type="journal article" date="2015" name="Genome Biol. Evol.">
        <title>Comparative Genomics of a Bacterivorous Green Alga Reveals Evolutionary Causalities and Consequences of Phago-Mixotrophic Mode of Nutrition.</title>
        <authorList>
            <person name="Burns J.A."/>
            <person name="Paasch A."/>
            <person name="Narechania A."/>
            <person name="Kim E."/>
        </authorList>
    </citation>
    <scope>NUCLEOTIDE SEQUENCE [LARGE SCALE GENOMIC DNA]</scope>
    <source>
        <strain evidence="2 3">PLY_AMNH</strain>
    </source>
</reference>
<dbReference type="EMBL" id="LGRX02011571">
    <property type="protein sequence ID" value="KAK3268800.1"/>
    <property type="molecule type" value="Genomic_DNA"/>
</dbReference>
<name>A0AAE0G074_9CHLO</name>
<feature type="region of interest" description="Disordered" evidence="1">
    <location>
        <begin position="101"/>
        <end position="175"/>
    </location>
</feature>
<sequence>MVVQTTGDESVERAQELDEVRPGDKIEVFWPEDREWNPETVGDTGENGKTTIKYNDGDVEELVLKEERYRVPPSVTTEGKQREWLPASATTVQLFVASLRESDGGSGAADITRRPQTGTAMPRESLLRDSNGLSTVLEKEKGWNDAPFVQEETLHPEGGGGRAAQPARPVGAGSG</sequence>
<dbReference type="Proteomes" id="UP001190700">
    <property type="component" value="Unassembled WGS sequence"/>
</dbReference>
<evidence type="ECO:0000256" key="1">
    <source>
        <dbReference type="SAM" id="MobiDB-lite"/>
    </source>
</evidence>
<evidence type="ECO:0000313" key="3">
    <source>
        <dbReference type="Proteomes" id="UP001190700"/>
    </source>
</evidence>
<keyword evidence="3" id="KW-1185">Reference proteome</keyword>
<organism evidence="2 3">
    <name type="scientific">Cymbomonas tetramitiformis</name>
    <dbReference type="NCBI Taxonomy" id="36881"/>
    <lineage>
        <taxon>Eukaryota</taxon>
        <taxon>Viridiplantae</taxon>
        <taxon>Chlorophyta</taxon>
        <taxon>Pyramimonadophyceae</taxon>
        <taxon>Pyramimonadales</taxon>
        <taxon>Pyramimonadaceae</taxon>
        <taxon>Cymbomonas</taxon>
    </lineage>
</organism>
<proteinExistence type="predicted"/>
<feature type="compositionally biased region" description="Low complexity" evidence="1">
    <location>
        <begin position="163"/>
        <end position="175"/>
    </location>
</feature>
<gene>
    <name evidence="2" type="ORF">CYMTET_22707</name>
</gene>
<dbReference type="Gene3D" id="2.30.30.140">
    <property type="match status" value="1"/>
</dbReference>
<dbReference type="AlphaFoldDB" id="A0AAE0G074"/>